<accession>A0A371K6R1</accession>
<dbReference type="OrthoDB" id="5194528at2"/>
<organism evidence="1 2">
    <name type="scientific">Lysobacter silvisoli</name>
    <dbReference type="NCBI Taxonomy" id="2293254"/>
    <lineage>
        <taxon>Bacteria</taxon>
        <taxon>Pseudomonadati</taxon>
        <taxon>Pseudomonadota</taxon>
        <taxon>Gammaproteobacteria</taxon>
        <taxon>Lysobacterales</taxon>
        <taxon>Lysobacteraceae</taxon>
        <taxon>Lysobacter</taxon>
    </lineage>
</organism>
<protein>
    <submittedName>
        <fullName evidence="1">Uncharacterized protein</fullName>
    </submittedName>
</protein>
<reference evidence="1 2" key="1">
    <citation type="submission" date="2018-08" db="EMBL/GenBank/DDBJ databases">
        <title>Lysobacter sp. zong2l5, whole genome shotgun sequence.</title>
        <authorList>
            <person name="Zhang X."/>
            <person name="Feng G."/>
            <person name="Zhu H."/>
        </authorList>
    </citation>
    <scope>NUCLEOTIDE SEQUENCE [LARGE SCALE GENOMIC DNA]</scope>
    <source>
        <strain evidence="2">zong2l5</strain>
    </source>
</reference>
<comment type="caution">
    <text evidence="1">The sequence shown here is derived from an EMBL/GenBank/DDBJ whole genome shotgun (WGS) entry which is preliminary data.</text>
</comment>
<keyword evidence="2" id="KW-1185">Reference proteome</keyword>
<name>A0A371K6R1_9GAMM</name>
<dbReference type="Proteomes" id="UP000264492">
    <property type="component" value="Unassembled WGS sequence"/>
</dbReference>
<dbReference type="AlphaFoldDB" id="A0A371K6R1"/>
<gene>
    <name evidence="1" type="ORF">DX914_10850</name>
</gene>
<proteinExistence type="predicted"/>
<dbReference type="RefSeq" id="WP_115858982.1">
    <property type="nucleotide sequence ID" value="NZ_QTSU01000001.1"/>
</dbReference>
<sequence>MRTPLAKLIALDEDALFDALIWIDWRSFESEVVESFSAELAAEDALTMSDEEDPREIVYRGVSYAIPLTVSGRDRYVMIASLAEILKDRYRVYVHSDSYGGSDTHGFLLLTTAEAEDAEHQHRKWLHDTFEPLDQEIDGFSGEAIPYYGHELPESAAKPTTEKKPFWKFW</sequence>
<evidence type="ECO:0000313" key="1">
    <source>
        <dbReference type="EMBL" id="RDZ29544.1"/>
    </source>
</evidence>
<evidence type="ECO:0000313" key="2">
    <source>
        <dbReference type="Proteomes" id="UP000264492"/>
    </source>
</evidence>
<dbReference type="EMBL" id="QTSU01000001">
    <property type="protein sequence ID" value="RDZ29544.1"/>
    <property type="molecule type" value="Genomic_DNA"/>
</dbReference>